<organism evidence="5 6">
    <name type="scientific">Haemaphysalis longicornis</name>
    <name type="common">Bush tick</name>
    <dbReference type="NCBI Taxonomy" id="44386"/>
    <lineage>
        <taxon>Eukaryota</taxon>
        <taxon>Metazoa</taxon>
        <taxon>Ecdysozoa</taxon>
        <taxon>Arthropoda</taxon>
        <taxon>Chelicerata</taxon>
        <taxon>Arachnida</taxon>
        <taxon>Acari</taxon>
        <taxon>Parasitiformes</taxon>
        <taxon>Ixodida</taxon>
        <taxon>Ixodoidea</taxon>
        <taxon>Ixodidae</taxon>
        <taxon>Haemaphysalinae</taxon>
        <taxon>Haemaphysalis</taxon>
    </lineage>
</organism>
<feature type="region of interest" description="Disordered" evidence="3">
    <location>
        <begin position="139"/>
        <end position="160"/>
    </location>
</feature>
<dbReference type="SUPFAM" id="SSF54928">
    <property type="entry name" value="RNA-binding domain, RBD"/>
    <property type="match status" value="2"/>
</dbReference>
<feature type="compositionally biased region" description="Basic residues" evidence="3">
    <location>
        <begin position="474"/>
        <end position="485"/>
    </location>
</feature>
<dbReference type="InterPro" id="IPR012677">
    <property type="entry name" value="Nucleotide-bd_a/b_plait_sf"/>
</dbReference>
<evidence type="ECO:0000313" key="5">
    <source>
        <dbReference type="EMBL" id="KAH9381504.1"/>
    </source>
</evidence>
<feature type="domain" description="RRM" evidence="4">
    <location>
        <begin position="183"/>
        <end position="265"/>
    </location>
</feature>
<proteinExistence type="predicted"/>
<dbReference type="InterPro" id="IPR000504">
    <property type="entry name" value="RRM_dom"/>
</dbReference>
<dbReference type="Gene3D" id="3.30.70.330">
    <property type="match status" value="2"/>
</dbReference>
<dbReference type="PROSITE" id="PS50102">
    <property type="entry name" value="RRM"/>
    <property type="match status" value="2"/>
</dbReference>
<evidence type="ECO:0000313" key="6">
    <source>
        <dbReference type="Proteomes" id="UP000821853"/>
    </source>
</evidence>
<reference evidence="5 6" key="1">
    <citation type="journal article" date="2020" name="Cell">
        <title>Large-Scale Comparative Analyses of Tick Genomes Elucidate Their Genetic Diversity and Vector Capacities.</title>
        <authorList>
            <consortium name="Tick Genome and Microbiome Consortium (TIGMIC)"/>
            <person name="Jia N."/>
            <person name="Wang J."/>
            <person name="Shi W."/>
            <person name="Du L."/>
            <person name="Sun Y."/>
            <person name="Zhan W."/>
            <person name="Jiang J.F."/>
            <person name="Wang Q."/>
            <person name="Zhang B."/>
            <person name="Ji P."/>
            <person name="Bell-Sakyi L."/>
            <person name="Cui X.M."/>
            <person name="Yuan T.T."/>
            <person name="Jiang B.G."/>
            <person name="Yang W.F."/>
            <person name="Lam T.T."/>
            <person name="Chang Q.C."/>
            <person name="Ding S.J."/>
            <person name="Wang X.J."/>
            <person name="Zhu J.G."/>
            <person name="Ruan X.D."/>
            <person name="Zhao L."/>
            <person name="Wei J.T."/>
            <person name="Ye R.Z."/>
            <person name="Que T.C."/>
            <person name="Du C.H."/>
            <person name="Zhou Y.H."/>
            <person name="Cheng J.X."/>
            <person name="Dai P.F."/>
            <person name="Guo W.B."/>
            <person name="Han X.H."/>
            <person name="Huang E.J."/>
            <person name="Li L.F."/>
            <person name="Wei W."/>
            <person name="Gao Y.C."/>
            <person name="Liu J.Z."/>
            <person name="Shao H.Z."/>
            <person name="Wang X."/>
            <person name="Wang C.C."/>
            <person name="Yang T.C."/>
            <person name="Huo Q.B."/>
            <person name="Li W."/>
            <person name="Chen H.Y."/>
            <person name="Chen S.E."/>
            <person name="Zhou L.G."/>
            <person name="Ni X.B."/>
            <person name="Tian J.H."/>
            <person name="Sheng Y."/>
            <person name="Liu T."/>
            <person name="Pan Y.S."/>
            <person name="Xia L.Y."/>
            <person name="Li J."/>
            <person name="Zhao F."/>
            <person name="Cao W.C."/>
        </authorList>
    </citation>
    <scope>NUCLEOTIDE SEQUENCE [LARGE SCALE GENOMIC DNA]</scope>
    <source>
        <strain evidence="5">HaeL-2018</strain>
    </source>
</reference>
<feature type="domain" description="RRM" evidence="4">
    <location>
        <begin position="278"/>
        <end position="349"/>
    </location>
</feature>
<dbReference type="GO" id="GO:0003723">
    <property type="term" value="F:RNA binding"/>
    <property type="evidence" value="ECO:0007669"/>
    <property type="project" value="UniProtKB-UniRule"/>
</dbReference>
<dbReference type="EMBL" id="JABSTR010000011">
    <property type="protein sequence ID" value="KAH9381504.1"/>
    <property type="molecule type" value="Genomic_DNA"/>
</dbReference>
<evidence type="ECO:0000256" key="1">
    <source>
        <dbReference type="ARBA" id="ARBA00022884"/>
    </source>
</evidence>
<feature type="compositionally biased region" description="Low complexity" evidence="3">
    <location>
        <begin position="530"/>
        <end position="542"/>
    </location>
</feature>
<gene>
    <name evidence="5" type="ORF">HPB48_005521</name>
</gene>
<dbReference type="FunFam" id="3.30.70.330:FF:000175">
    <property type="entry name" value="Heterogeneous nuclear ribonucleoprotein Q"/>
    <property type="match status" value="1"/>
</dbReference>
<dbReference type="AlphaFoldDB" id="A0A9J6H3D0"/>
<sequence length="549" mass="61092">MAEGNGDAATVEPMDESSGATEHSPDYAKLVGHGLQEKVAAQLDAIFQTGKLSYADLDERALDALKEFPADGALAVLKQFLDSSLEHVSNKSAYLCGVMKTYRQKSKLPGASGSGANKGPDEDKIRAILDRTGYSLDVTTGQRKYGGPPPGWTGSQPSSGCELDNHEIRKGKYIGVTISINNHRLFVGNIPKNRGKEELFEEFSKHAPGLTEVIIYSSPDDKKKNRGFCFLEYESHKAASLAKRRLSTGRIKVWSCDIIVDWADPQEEPDEETMAKVKVLYVRNLTADVTEERLKELFEAQGGRVERVKKIKDYAFVHFEERDHAVRAMEQLQGKDLCGAPMEVSLAKPPSDKKKKEEVLRNRERRMMQMMQQRIVDVSDYRMMGCMPPPPPLRGPRGGGGGRGPPVGPRSYDYDYDYYGYSDYRGGYADPYYEDYYGRYDDYYDYGYPAAAPPRGRPAPERARGGQRGVTRGGRGRGRAPRARAGRGAGPASRGGRGGVPPRGSLAGKRKFDGGHQNQGDSKRRFHNSQQQQDDGQQWYQDSFKETWG</sequence>
<evidence type="ECO:0000256" key="3">
    <source>
        <dbReference type="SAM" id="MobiDB-lite"/>
    </source>
</evidence>
<protein>
    <recommendedName>
        <fullName evidence="4">RRM domain-containing protein</fullName>
    </recommendedName>
</protein>
<dbReference type="CDD" id="cd21065">
    <property type="entry name" value="NURR_Syncrip-like"/>
    <property type="match status" value="1"/>
</dbReference>
<dbReference type="OrthoDB" id="3800936at2759"/>
<name>A0A9J6H3D0_HAELO</name>
<dbReference type="SMART" id="SM00360">
    <property type="entry name" value="RRM"/>
    <property type="match status" value="2"/>
</dbReference>
<accession>A0A9J6H3D0</accession>
<comment type="caution">
    <text evidence="5">The sequence shown here is derived from an EMBL/GenBank/DDBJ whole genome shotgun (WGS) entry which is preliminary data.</text>
</comment>
<feature type="region of interest" description="Disordered" evidence="3">
    <location>
        <begin position="451"/>
        <end position="549"/>
    </location>
</feature>
<dbReference type="InterPro" id="IPR035979">
    <property type="entry name" value="RBD_domain_sf"/>
</dbReference>
<dbReference type="Pfam" id="PF18360">
    <property type="entry name" value="hnRNP_Q_AcD"/>
    <property type="match status" value="1"/>
</dbReference>
<keyword evidence="6" id="KW-1185">Reference proteome</keyword>
<dbReference type="Pfam" id="PF00076">
    <property type="entry name" value="RRM_1"/>
    <property type="match status" value="2"/>
</dbReference>
<dbReference type="FunFam" id="3.30.70.330:FF:000213">
    <property type="entry name" value="Uncharacterized protein, isoform R"/>
    <property type="match status" value="1"/>
</dbReference>
<feature type="region of interest" description="Disordered" evidence="3">
    <location>
        <begin position="390"/>
        <end position="409"/>
    </location>
</feature>
<dbReference type="OMA" id="NTAYEDY"/>
<feature type="region of interest" description="Disordered" evidence="3">
    <location>
        <begin position="1"/>
        <end position="26"/>
    </location>
</feature>
<evidence type="ECO:0000256" key="2">
    <source>
        <dbReference type="PROSITE-ProRule" id="PRU00176"/>
    </source>
</evidence>
<dbReference type="VEuPathDB" id="VectorBase:HLOH_056193"/>
<dbReference type="Proteomes" id="UP000821853">
    <property type="component" value="Chromosome 9"/>
</dbReference>
<dbReference type="CDD" id="cd12250">
    <property type="entry name" value="RRM2_hnRNPR_like"/>
    <property type="match status" value="1"/>
</dbReference>
<dbReference type="CDD" id="cd12251">
    <property type="entry name" value="RRM3_hnRNPR_like"/>
    <property type="match status" value="1"/>
</dbReference>
<feature type="compositionally biased region" description="Gly residues" evidence="3">
    <location>
        <begin position="396"/>
        <end position="405"/>
    </location>
</feature>
<feature type="compositionally biased region" description="Gly residues" evidence="3">
    <location>
        <begin position="487"/>
        <end position="501"/>
    </location>
</feature>
<keyword evidence="1 2" id="KW-0694">RNA-binding</keyword>
<dbReference type="InterPro" id="IPR041337">
    <property type="entry name" value="hnRNP_Q_AcD"/>
</dbReference>
<dbReference type="PANTHER" id="PTHR21245">
    <property type="entry name" value="HETEROGENEOUS NUCLEAR RIBONUCLEOPROTEIN"/>
    <property type="match status" value="1"/>
</dbReference>
<evidence type="ECO:0000259" key="4">
    <source>
        <dbReference type="PROSITE" id="PS50102"/>
    </source>
</evidence>